<dbReference type="GO" id="GO:0003700">
    <property type="term" value="F:DNA-binding transcription factor activity"/>
    <property type="evidence" value="ECO:0007669"/>
    <property type="project" value="InterPro"/>
</dbReference>
<evidence type="ECO:0000313" key="5">
    <source>
        <dbReference type="EMBL" id="MPM75282.1"/>
    </source>
</evidence>
<dbReference type="EMBL" id="VSSQ01026523">
    <property type="protein sequence ID" value="MPM75282.1"/>
    <property type="molecule type" value="Genomic_DNA"/>
</dbReference>
<dbReference type="SMART" id="SM00418">
    <property type="entry name" value="HTH_ARSR"/>
    <property type="match status" value="1"/>
</dbReference>
<keyword evidence="3" id="KW-0804">Transcription</keyword>
<accession>A0A645CEK1</accession>
<dbReference type="PRINTS" id="PR00778">
    <property type="entry name" value="HTHARSR"/>
</dbReference>
<evidence type="ECO:0000256" key="2">
    <source>
        <dbReference type="ARBA" id="ARBA00023125"/>
    </source>
</evidence>
<dbReference type="AlphaFoldDB" id="A0A645CEK1"/>
<dbReference type="CDD" id="cd00090">
    <property type="entry name" value="HTH_ARSR"/>
    <property type="match status" value="1"/>
</dbReference>
<dbReference type="InterPro" id="IPR036390">
    <property type="entry name" value="WH_DNA-bd_sf"/>
</dbReference>
<dbReference type="PANTHER" id="PTHR33154">
    <property type="entry name" value="TRANSCRIPTIONAL REGULATOR, ARSR FAMILY"/>
    <property type="match status" value="1"/>
</dbReference>
<dbReference type="SUPFAM" id="SSF46785">
    <property type="entry name" value="Winged helix' DNA-binding domain"/>
    <property type="match status" value="1"/>
</dbReference>
<keyword evidence="1" id="KW-0805">Transcription regulation</keyword>
<feature type="domain" description="HTH arsR-type" evidence="4">
    <location>
        <begin position="264"/>
        <end position="356"/>
    </location>
</feature>
<evidence type="ECO:0000256" key="1">
    <source>
        <dbReference type="ARBA" id="ARBA00023015"/>
    </source>
</evidence>
<organism evidence="5">
    <name type="scientific">bioreactor metagenome</name>
    <dbReference type="NCBI Taxonomy" id="1076179"/>
    <lineage>
        <taxon>unclassified sequences</taxon>
        <taxon>metagenomes</taxon>
        <taxon>ecological metagenomes</taxon>
    </lineage>
</organism>
<keyword evidence="2" id="KW-0238">DNA-binding</keyword>
<dbReference type="PANTHER" id="PTHR33154:SF38">
    <property type="entry name" value="HTH ARSR-TYPE DOMAIN-CONTAINING PROTEIN"/>
    <property type="match status" value="1"/>
</dbReference>
<protein>
    <recommendedName>
        <fullName evidence="4">HTH arsR-type domain-containing protein</fullName>
    </recommendedName>
</protein>
<dbReference type="InterPro" id="IPR051081">
    <property type="entry name" value="HTH_MetalResp_TranReg"/>
</dbReference>
<dbReference type="InterPro" id="IPR001845">
    <property type="entry name" value="HTH_ArsR_DNA-bd_dom"/>
</dbReference>
<proteinExistence type="predicted"/>
<dbReference type="InterPro" id="IPR036388">
    <property type="entry name" value="WH-like_DNA-bd_sf"/>
</dbReference>
<dbReference type="PROSITE" id="PS50987">
    <property type="entry name" value="HTH_ARSR_2"/>
    <property type="match status" value="1"/>
</dbReference>
<dbReference type="Gene3D" id="1.10.10.10">
    <property type="entry name" value="Winged helix-like DNA-binding domain superfamily/Winged helix DNA-binding domain"/>
    <property type="match status" value="1"/>
</dbReference>
<evidence type="ECO:0000259" key="4">
    <source>
        <dbReference type="PROSITE" id="PS50987"/>
    </source>
</evidence>
<dbReference type="InterPro" id="IPR011991">
    <property type="entry name" value="ArsR-like_HTH"/>
</dbReference>
<sequence length="356" mass="41006">MRYEIVKEVRYFDEALFIAEILVNDKLPQYEALQQQPAIRQNSQKAHLLAEIINIIQEVQQKCGRSLTADAGLFSYLKDLELSVADCILTKQIVSPEATDALLKRARQLSLEERVRHYYDRIEDGDDQPASPAIGIPQLLTLMSELQISESIQWQLLKSLYQPQETIDRLLEIIRPIEEILIKHAKLLQEAADFALAYLDQVMQKNDLADLLKQELALDLHADLALYIRPAIFYPFQLTAAKFGSKRLIMAFGCIFDFEMLKINDQFQLKKVSEIGKIIQDESKLKILQALKQQPMYGRQLADQLQLTTATISHHMNALYAGGLVYIEIQANRTYYRLNRDQITESLKRIETLLLK</sequence>
<reference evidence="5" key="1">
    <citation type="submission" date="2019-08" db="EMBL/GenBank/DDBJ databases">
        <authorList>
            <person name="Kucharzyk K."/>
            <person name="Murdoch R.W."/>
            <person name="Higgins S."/>
            <person name="Loffler F."/>
        </authorList>
    </citation>
    <scope>NUCLEOTIDE SEQUENCE</scope>
</reference>
<dbReference type="Pfam" id="PF01022">
    <property type="entry name" value="HTH_5"/>
    <property type="match status" value="1"/>
</dbReference>
<evidence type="ECO:0000256" key="3">
    <source>
        <dbReference type="ARBA" id="ARBA00023163"/>
    </source>
</evidence>
<gene>
    <name evidence="5" type="ORF">SDC9_122274</name>
</gene>
<dbReference type="GO" id="GO:0003677">
    <property type="term" value="F:DNA binding"/>
    <property type="evidence" value="ECO:0007669"/>
    <property type="project" value="UniProtKB-KW"/>
</dbReference>
<comment type="caution">
    <text evidence="5">The sequence shown here is derived from an EMBL/GenBank/DDBJ whole genome shotgun (WGS) entry which is preliminary data.</text>
</comment>
<name>A0A645CEK1_9ZZZZ</name>